<dbReference type="OrthoDB" id="6013at2759"/>
<keyword evidence="5" id="KW-1185">Reference proteome</keyword>
<feature type="coiled-coil region" evidence="1">
    <location>
        <begin position="282"/>
        <end position="312"/>
    </location>
</feature>
<dbReference type="PANTHER" id="PTHR34199:SF1">
    <property type="entry name" value="HISTONE-LYSINE N-METHYLTRANSFERASE, H3 LYSINE-79 SPECIFIC-LIKE PROTEIN"/>
    <property type="match status" value="1"/>
</dbReference>
<feature type="transmembrane region" description="Helical" evidence="2">
    <location>
        <begin position="38"/>
        <end position="56"/>
    </location>
</feature>
<evidence type="ECO:0000259" key="3">
    <source>
        <dbReference type="Pfam" id="PF07460"/>
    </source>
</evidence>
<organism evidence="4 5">
    <name type="scientific">Apostasia shenzhenica</name>
    <dbReference type="NCBI Taxonomy" id="1088818"/>
    <lineage>
        <taxon>Eukaryota</taxon>
        <taxon>Viridiplantae</taxon>
        <taxon>Streptophyta</taxon>
        <taxon>Embryophyta</taxon>
        <taxon>Tracheophyta</taxon>
        <taxon>Spermatophyta</taxon>
        <taxon>Magnoliopsida</taxon>
        <taxon>Liliopsida</taxon>
        <taxon>Asparagales</taxon>
        <taxon>Orchidaceae</taxon>
        <taxon>Apostasioideae</taxon>
        <taxon>Apostasia</taxon>
    </lineage>
</organism>
<keyword evidence="1" id="KW-0175">Coiled coil</keyword>
<gene>
    <name evidence="4" type="ORF">AXF42_Ash010080</name>
</gene>
<dbReference type="InterPro" id="IPR003611">
    <property type="entry name" value="NUMOD3"/>
</dbReference>
<dbReference type="AlphaFoldDB" id="A0A2I0ACT4"/>
<protein>
    <recommendedName>
        <fullName evidence="3">Nuclease associated modular domain-containing protein</fullName>
    </recommendedName>
</protein>
<name>A0A2I0ACT4_9ASPA</name>
<dbReference type="GO" id="GO:0003677">
    <property type="term" value="F:DNA binding"/>
    <property type="evidence" value="ECO:0007669"/>
    <property type="project" value="InterPro"/>
</dbReference>
<evidence type="ECO:0000313" key="5">
    <source>
        <dbReference type="Proteomes" id="UP000236161"/>
    </source>
</evidence>
<keyword evidence="2" id="KW-0472">Membrane</keyword>
<reference evidence="4 5" key="1">
    <citation type="journal article" date="2017" name="Nature">
        <title>The Apostasia genome and the evolution of orchids.</title>
        <authorList>
            <person name="Zhang G.Q."/>
            <person name="Liu K.W."/>
            <person name="Li Z."/>
            <person name="Lohaus R."/>
            <person name="Hsiao Y.Y."/>
            <person name="Niu S.C."/>
            <person name="Wang J.Y."/>
            <person name="Lin Y.C."/>
            <person name="Xu Q."/>
            <person name="Chen L.J."/>
            <person name="Yoshida K."/>
            <person name="Fujiwara S."/>
            <person name="Wang Z.W."/>
            <person name="Zhang Y.Q."/>
            <person name="Mitsuda N."/>
            <person name="Wang M."/>
            <person name="Liu G.H."/>
            <person name="Pecoraro L."/>
            <person name="Huang H.X."/>
            <person name="Xiao X.J."/>
            <person name="Lin M."/>
            <person name="Wu X.Y."/>
            <person name="Wu W.L."/>
            <person name="Chen Y.Y."/>
            <person name="Chang S.B."/>
            <person name="Sakamoto S."/>
            <person name="Ohme-Takagi M."/>
            <person name="Yagi M."/>
            <person name="Zeng S.J."/>
            <person name="Shen C.Y."/>
            <person name="Yeh C.M."/>
            <person name="Luo Y.B."/>
            <person name="Tsai W.C."/>
            <person name="Van de Peer Y."/>
            <person name="Liu Z.J."/>
        </authorList>
    </citation>
    <scope>NUCLEOTIDE SEQUENCE [LARGE SCALE GENOMIC DNA]</scope>
    <source>
        <strain evidence="5">cv. Shenzhen</strain>
        <tissue evidence="4">Stem</tissue>
    </source>
</reference>
<proteinExistence type="predicted"/>
<dbReference type="PANTHER" id="PTHR34199">
    <property type="entry name" value="NUMOD3 MOTIF FAMILY PROTEIN, EXPRESSED"/>
    <property type="match status" value="1"/>
</dbReference>
<keyword evidence="2" id="KW-1133">Transmembrane helix</keyword>
<feature type="transmembrane region" description="Helical" evidence="2">
    <location>
        <begin position="6"/>
        <end position="29"/>
    </location>
</feature>
<dbReference type="EMBL" id="KZ451999">
    <property type="protein sequence ID" value="PKA53350.1"/>
    <property type="molecule type" value="Genomic_DNA"/>
</dbReference>
<sequence>MIPFSWNIITLPSLAIGITGPPVSAWFVFEAHRTCPHVLLCHVSLTIGLLLALAFLPHHRRAVPPDSFDAPANPAPACAKPRPPSALPRARPAPAHVPACACARAPFALCSRVARTPSDQLIIVSDSSLIQIADNARGSDKELERRRRIGLANRGRTPWNKGIKHNEETRELIKKRTIETLRDPKVRRKMSEARHCHSDQSRAKISLALRRIWHERLKQKRLEEKLHFSWAGYIAEAARLGGDDQRDLHWDSFQNIKADIAFTYLQQRAEKAKAQEAAKVTAEKAARTRAEKRAQEKDMKEERAKAKALARETLLERKKKNALARDLKVIERLTMIKHRMKLVKVPISNQREGATEPQPVVEKLNLELIKIEQMHRRVSLADQIQTIKNKKDVRLLCKLEEDSGESLISGE</sequence>
<evidence type="ECO:0000256" key="2">
    <source>
        <dbReference type="SAM" id="Phobius"/>
    </source>
</evidence>
<evidence type="ECO:0000313" key="4">
    <source>
        <dbReference type="EMBL" id="PKA53350.1"/>
    </source>
</evidence>
<dbReference type="Pfam" id="PF07460">
    <property type="entry name" value="NUMOD3"/>
    <property type="match status" value="1"/>
</dbReference>
<accession>A0A2I0ACT4</accession>
<keyword evidence="2" id="KW-0812">Transmembrane</keyword>
<evidence type="ECO:0000256" key="1">
    <source>
        <dbReference type="SAM" id="Coils"/>
    </source>
</evidence>
<dbReference type="Proteomes" id="UP000236161">
    <property type="component" value="Unassembled WGS sequence"/>
</dbReference>
<feature type="domain" description="Nuclease associated modular" evidence="3">
    <location>
        <begin position="144"/>
        <end position="173"/>
    </location>
</feature>